<protein>
    <submittedName>
        <fullName evidence="1">Uncharacterized protein</fullName>
    </submittedName>
</protein>
<dbReference type="Proteomes" id="UP000265520">
    <property type="component" value="Unassembled WGS sequence"/>
</dbReference>
<evidence type="ECO:0000313" key="2">
    <source>
        <dbReference type="Proteomes" id="UP000265520"/>
    </source>
</evidence>
<evidence type="ECO:0000313" key="1">
    <source>
        <dbReference type="EMBL" id="MCI50878.1"/>
    </source>
</evidence>
<keyword evidence="2" id="KW-1185">Reference proteome</keyword>
<comment type="caution">
    <text evidence="1">The sequence shown here is derived from an EMBL/GenBank/DDBJ whole genome shotgun (WGS) entry which is preliminary data.</text>
</comment>
<feature type="non-terminal residue" evidence="1">
    <location>
        <position position="62"/>
    </location>
</feature>
<reference evidence="1 2" key="1">
    <citation type="journal article" date="2018" name="Front. Plant Sci.">
        <title>Red Clover (Trifolium pratense) and Zigzag Clover (T. medium) - A Picture of Genomic Similarities and Differences.</title>
        <authorList>
            <person name="Dluhosova J."/>
            <person name="Istvanek J."/>
            <person name="Nedelnik J."/>
            <person name="Repkova J."/>
        </authorList>
    </citation>
    <scope>NUCLEOTIDE SEQUENCE [LARGE SCALE GENOMIC DNA]</scope>
    <source>
        <strain evidence="2">cv. 10/8</strain>
        <tissue evidence="1">Leaf</tissue>
    </source>
</reference>
<sequence length="62" mass="6983">MLGSRVTLPSNTAPGYMAWYFRISHPYIIRIQEGYSVRSLEIDAAVQEEAPTETTKSLSCFV</sequence>
<accession>A0A392SPR8</accession>
<organism evidence="1 2">
    <name type="scientific">Trifolium medium</name>
    <dbReference type="NCBI Taxonomy" id="97028"/>
    <lineage>
        <taxon>Eukaryota</taxon>
        <taxon>Viridiplantae</taxon>
        <taxon>Streptophyta</taxon>
        <taxon>Embryophyta</taxon>
        <taxon>Tracheophyta</taxon>
        <taxon>Spermatophyta</taxon>
        <taxon>Magnoliopsida</taxon>
        <taxon>eudicotyledons</taxon>
        <taxon>Gunneridae</taxon>
        <taxon>Pentapetalae</taxon>
        <taxon>rosids</taxon>
        <taxon>fabids</taxon>
        <taxon>Fabales</taxon>
        <taxon>Fabaceae</taxon>
        <taxon>Papilionoideae</taxon>
        <taxon>50 kb inversion clade</taxon>
        <taxon>NPAAA clade</taxon>
        <taxon>Hologalegina</taxon>
        <taxon>IRL clade</taxon>
        <taxon>Trifolieae</taxon>
        <taxon>Trifolium</taxon>
    </lineage>
</organism>
<dbReference type="AlphaFoldDB" id="A0A392SPR8"/>
<proteinExistence type="predicted"/>
<dbReference type="EMBL" id="LXQA010423340">
    <property type="protein sequence ID" value="MCI50878.1"/>
    <property type="molecule type" value="Genomic_DNA"/>
</dbReference>
<name>A0A392SPR8_9FABA</name>